<protein>
    <recommendedName>
        <fullName evidence="3">GNAT family N-acetyltransferase</fullName>
    </recommendedName>
</protein>
<keyword evidence="2" id="KW-1185">Reference proteome</keyword>
<comment type="caution">
    <text evidence="1">The sequence shown here is derived from an EMBL/GenBank/DDBJ whole genome shotgun (WGS) entry which is preliminary data.</text>
</comment>
<name>A0ABW5VMQ5_9MICO</name>
<dbReference type="EMBL" id="JBHUOG010000001">
    <property type="protein sequence ID" value="MFD2792954.1"/>
    <property type="molecule type" value="Genomic_DNA"/>
</dbReference>
<dbReference type="RefSeq" id="WP_377180792.1">
    <property type="nucleotide sequence ID" value="NZ_JBHUOG010000001.1"/>
</dbReference>
<accession>A0ABW5VMQ5</accession>
<dbReference type="Gene3D" id="3.40.630.30">
    <property type="match status" value="1"/>
</dbReference>
<proteinExistence type="predicted"/>
<organism evidence="1 2">
    <name type="scientific">Promicromonospora vindobonensis</name>
    <dbReference type="NCBI Taxonomy" id="195748"/>
    <lineage>
        <taxon>Bacteria</taxon>
        <taxon>Bacillati</taxon>
        <taxon>Actinomycetota</taxon>
        <taxon>Actinomycetes</taxon>
        <taxon>Micrococcales</taxon>
        <taxon>Promicromonosporaceae</taxon>
        <taxon>Promicromonospora</taxon>
    </lineage>
</organism>
<dbReference type="Proteomes" id="UP001597479">
    <property type="component" value="Unassembled WGS sequence"/>
</dbReference>
<evidence type="ECO:0008006" key="3">
    <source>
        <dbReference type="Google" id="ProtNLM"/>
    </source>
</evidence>
<evidence type="ECO:0000313" key="2">
    <source>
        <dbReference type="Proteomes" id="UP001597479"/>
    </source>
</evidence>
<reference evidence="2" key="1">
    <citation type="journal article" date="2019" name="Int. J. Syst. Evol. Microbiol.">
        <title>The Global Catalogue of Microorganisms (GCM) 10K type strain sequencing project: providing services to taxonomists for standard genome sequencing and annotation.</title>
        <authorList>
            <consortium name="The Broad Institute Genomics Platform"/>
            <consortium name="The Broad Institute Genome Sequencing Center for Infectious Disease"/>
            <person name="Wu L."/>
            <person name="Ma J."/>
        </authorList>
    </citation>
    <scope>NUCLEOTIDE SEQUENCE [LARGE SCALE GENOMIC DNA]</scope>
    <source>
        <strain evidence="2">CCM 7044</strain>
    </source>
</reference>
<evidence type="ECO:0000313" key="1">
    <source>
        <dbReference type="EMBL" id="MFD2792954.1"/>
    </source>
</evidence>
<gene>
    <name evidence="1" type="ORF">ACFS27_05270</name>
</gene>
<sequence length="49" mass="5446">MSELLVRPAVLDDAEAITVVHHTSWVETYSDLLPVEHWERATSEGGRAA</sequence>